<sequence length="635" mass="74135">MLVSRQIEFLKLILNENKYRPIKYFKDKLNVSDKTLQKDLKMIEKYLETFNIKIDIKRGYGILIEDLAKKNIDLINSLNIQSKENKSLSVEQRRMEILKYLLLNSNNITSINQLADKYYVSKTSIVNDFKYIEAWIKEYNLKLNKTLEGTKIIGKEVDIRKSIAKMMDDLLDENYEQHDISELTRLDSATFSALINLFDIDSIIFVETIITELEYNLGYTINQPYYINLITHILICLKRIEEGNQIESQEEREISVDNLDELVYKNVSILIDKIENRYRVKITKDEIMYIYIFLVSSGFSSENNSSYNDESDRLSESEKVSSIMIENMSRFLNINLKNDDLLQKSLASHVRPMLNRLRYDIQIKNPLLGEIQERFSDVLGLCMMTINIMTEYDNLKNISIDEVSYLATYFQAAIERNMSSKRVIVVCHTGYGTSQLLAARLKREFPEWTIVDIVPMHQLSKRNLDDVDFVISTVNLDLKDKLHIVVSVLLMENDINNIKNALLSKPKKSMNLDTNLLGMYLEDNIYFNFDVAQMESLIGVNLGSKYESISLGKDLNIYIHKQSKLNKEIMNINNVTRTIDIYLEISNQSFLKNILMEISNLYRQKNYINYIIDCKSKEDIKILFKNNLLEKTNGN</sequence>
<evidence type="ECO:0000259" key="7">
    <source>
        <dbReference type="PROSITE" id="PS51372"/>
    </source>
</evidence>
<keyword evidence="2" id="KW-0677">Repeat</keyword>
<dbReference type="Pfam" id="PF05043">
    <property type="entry name" value="Mga"/>
    <property type="match status" value="2"/>
</dbReference>
<reference evidence="8" key="1">
    <citation type="submission" date="2014-07" db="EMBL/GenBank/DDBJ databases">
        <authorList>
            <person name="Monot Marc"/>
        </authorList>
    </citation>
    <scope>NUCLEOTIDE SEQUENCE</scope>
    <source>
        <strain evidence="10">7032989</strain>
        <strain evidence="9">7032994</strain>
    </source>
</reference>
<dbReference type="Pfam" id="PF02302">
    <property type="entry name" value="PTS_IIB"/>
    <property type="match status" value="1"/>
</dbReference>
<dbReference type="Gene3D" id="3.40.50.2300">
    <property type="match status" value="1"/>
</dbReference>
<keyword evidence="3" id="KW-0805">Transcription regulation</keyword>
<proteinExistence type="predicted"/>
<dbReference type="SUPFAM" id="SSF63520">
    <property type="entry name" value="PTS-regulatory domain, PRD"/>
    <property type="match status" value="2"/>
</dbReference>
<dbReference type="EMBL" id="LK933294">
    <property type="protein sequence ID" value="CDT60731.1"/>
    <property type="molecule type" value="Genomic_DNA"/>
</dbReference>
<dbReference type="InterPro" id="IPR011608">
    <property type="entry name" value="PRD"/>
</dbReference>
<dbReference type="PANTHER" id="PTHR30185">
    <property type="entry name" value="CRYPTIC BETA-GLUCOSIDE BGL OPERON ANTITERMINATOR"/>
    <property type="match status" value="1"/>
</dbReference>
<dbReference type="InterPro" id="IPR036095">
    <property type="entry name" value="PTS_EIIB-like_sf"/>
</dbReference>
<evidence type="ECO:0000256" key="5">
    <source>
        <dbReference type="ARBA" id="ARBA00023163"/>
    </source>
</evidence>
<dbReference type="GO" id="GO:0009401">
    <property type="term" value="P:phosphoenolpyruvate-dependent sugar phosphotransferase system"/>
    <property type="evidence" value="ECO:0007669"/>
    <property type="project" value="InterPro"/>
</dbReference>
<evidence type="ECO:0000256" key="1">
    <source>
        <dbReference type="ARBA" id="ARBA00022679"/>
    </source>
</evidence>
<evidence type="ECO:0000259" key="6">
    <source>
        <dbReference type="PROSITE" id="PS51099"/>
    </source>
</evidence>
<accession>A0A069ALJ0</accession>
<dbReference type="PROSITE" id="PS51450">
    <property type="entry name" value="LRR"/>
    <property type="match status" value="1"/>
</dbReference>
<feature type="domain" description="PTS EIIB type-2" evidence="6">
    <location>
        <begin position="421"/>
        <end position="510"/>
    </location>
</feature>
<evidence type="ECO:0000313" key="10">
    <source>
        <dbReference type="EMBL" id="CDT60731.1"/>
    </source>
</evidence>
<evidence type="ECO:0000256" key="2">
    <source>
        <dbReference type="ARBA" id="ARBA00022737"/>
    </source>
</evidence>
<dbReference type="Pfam" id="PF00874">
    <property type="entry name" value="PRD"/>
    <property type="match status" value="2"/>
</dbReference>
<evidence type="ECO:0000256" key="4">
    <source>
        <dbReference type="ARBA" id="ARBA00023159"/>
    </source>
</evidence>
<protein>
    <submittedName>
        <fullName evidence="9">PRD domain protein</fullName>
    </submittedName>
    <submittedName>
        <fullName evidence="8">Transcription antiterminator, PTS operon regulator</fullName>
    </submittedName>
</protein>
<dbReference type="Gene3D" id="1.10.1790.10">
    <property type="entry name" value="PRD domain"/>
    <property type="match status" value="2"/>
</dbReference>
<dbReference type="AlphaFoldDB" id="A0A069ALJ0"/>
<dbReference type="EMBL" id="LK932525">
    <property type="protein sequence ID" value="CDS89057.1"/>
    <property type="molecule type" value="Genomic_DNA"/>
</dbReference>
<organism evidence="8">
    <name type="scientific">Clostridioides difficile</name>
    <name type="common">Peptoclostridium difficile</name>
    <dbReference type="NCBI Taxonomy" id="1496"/>
    <lineage>
        <taxon>Bacteria</taxon>
        <taxon>Bacillati</taxon>
        <taxon>Bacillota</taxon>
        <taxon>Clostridia</taxon>
        <taxon>Peptostreptococcales</taxon>
        <taxon>Peptostreptococcaceae</taxon>
        <taxon>Clostridioides</taxon>
    </lineage>
</organism>
<dbReference type="PANTHER" id="PTHR30185:SF18">
    <property type="entry name" value="TRANSCRIPTIONAL REGULATOR MTLR"/>
    <property type="match status" value="1"/>
</dbReference>
<keyword evidence="1" id="KW-0808">Transferase</keyword>
<dbReference type="InterPro" id="IPR036388">
    <property type="entry name" value="WH-like_DNA-bd_sf"/>
</dbReference>
<dbReference type="Gene3D" id="1.10.10.10">
    <property type="entry name" value="Winged helix-like DNA-binding domain superfamily/Winged helix DNA-binding domain"/>
    <property type="match status" value="2"/>
</dbReference>
<dbReference type="InterPro" id="IPR013011">
    <property type="entry name" value="PTS_EIIB_2"/>
</dbReference>
<dbReference type="InterPro" id="IPR007737">
    <property type="entry name" value="Mga_HTH"/>
</dbReference>
<evidence type="ECO:0000313" key="8">
    <source>
        <dbReference type="EMBL" id="CDS89057.1"/>
    </source>
</evidence>
<dbReference type="PROSITE" id="PS51099">
    <property type="entry name" value="PTS_EIIB_TYPE_2"/>
    <property type="match status" value="1"/>
</dbReference>
<dbReference type="CDD" id="cd05568">
    <property type="entry name" value="PTS_IIB_bgl_like"/>
    <property type="match status" value="1"/>
</dbReference>
<evidence type="ECO:0000256" key="3">
    <source>
        <dbReference type="ARBA" id="ARBA00023015"/>
    </source>
</evidence>
<name>A0A069ALJ0_CLODI</name>
<dbReference type="InterPro" id="IPR001611">
    <property type="entry name" value="Leu-rich_rpt"/>
</dbReference>
<dbReference type="SUPFAM" id="SSF52794">
    <property type="entry name" value="PTS system IIB component-like"/>
    <property type="match status" value="1"/>
</dbReference>
<dbReference type="GO" id="GO:0006355">
    <property type="term" value="P:regulation of DNA-templated transcription"/>
    <property type="evidence" value="ECO:0007669"/>
    <property type="project" value="InterPro"/>
</dbReference>
<evidence type="ECO:0000313" key="9">
    <source>
        <dbReference type="EMBL" id="CDS89682.1"/>
    </source>
</evidence>
<feature type="domain" description="PRD" evidence="7">
    <location>
        <begin position="197"/>
        <end position="304"/>
    </location>
</feature>
<dbReference type="RefSeq" id="WP_021390302.1">
    <property type="nucleotide sequence ID" value="NZ_BBYB01000112.1"/>
</dbReference>
<dbReference type="InterPro" id="IPR003501">
    <property type="entry name" value="PTS_EIIB_2/3"/>
</dbReference>
<dbReference type="EMBL" id="LK932411">
    <property type="protein sequence ID" value="CDS89682.1"/>
    <property type="molecule type" value="Genomic_DNA"/>
</dbReference>
<gene>
    <name evidence="10" type="ORF">BN1095_600014</name>
    <name evidence="8" type="ORF">BN1096_700319</name>
    <name evidence="9" type="ORF">BN1097_710319</name>
</gene>
<dbReference type="GO" id="GO:0008982">
    <property type="term" value="F:protein-N(PI)-phosphohistidine-sugar phosphotransferase activity"/>
    <property type="evidence" value="ECO:0007669"/>
    <property type="project" value="InterPro"/>
</dbReference>
<dbReference type="PROSITE" id="PS51372">
    <property type="entry name" value="PRD_2"/>
    <property type="match status" value="2"/>
</dbReference>
<keyword evidence="4" id="KW-0010">Activator</keyword>
<dbReference type="InterPro" id="IPR036634">
    <property type="entry name" value="PRD_sf"/>
</dbReference>
<keyword evidence="5" id="KW-0804">Transcription</keyword>
<dbReference type="InterPro" id="IPR050661">
    <property type="entry name" value="BglG_antiterminators"/>
</dbReference>
<feature type="domain" description="PRD" evidence="7">
    <location>
        <begin position="312"/>
        <end position="420"/>
    </location>
</feature>